<evidence type="ECO:0000256" key="1">
    <source>
        <dbReference type="ARBA" id="ARBA00006269"/>
    </source>
</evidence>
<dbReference type="EMBL" id="HBGB01027340">
    <property type="protein sequence ID" value="CAD9060883.1"/>
    <property type="molecule type" value="Transcribed_RNA"/>
</dbReference>
<dbReference type="InterPro" id="IPR041664">
    <property type="entry name" value="AAA_16"/>
</dbReference>
<feature type="compositionally biased region" description="Basic residues" evidence="4">
    <location>
        <begin position="1"/>
        <end position="21"/>
    </location>
</feature>
<reference evidence="7" key="1">
    <citation type="submission" date="2021-01" db="EMBL/GenBank/DDBJ databases">
        <authorList>
            <person name="Corre E."/>
            <person name="Pelletier E."/>
            <person name="Niang G."/>
            <person name="Scheremetjew M."/>
            <person name="Finn R."/>
            <person name="Kale V."/>
            <person name="Holt S."/>
            <person name="Cochrane G."/>
            <person name="Meng A."/>
            <person name="Brown T."/>
            <person name="Cohen L."/>
        </authorList>
    </citation>
    <scope>NUCLEOTIDE SEQUENCE</scope>
    <source>
        <strain evidence="7">CCMP3346</strain>
    </source>
</reference>
<feature type="domain" description="Orc1-like AAA ATPase" evidence="5">
    <location>
        <begin position="91"/>
        <end position="220"/>
    </location>
</feature>
<feature type="domain" description="Origin recognition complex subunit 5 C-terminal" evidence="6">
    <location>
        <begin position="470"/>
        <end position="652"/>
    </location>
</feature>
<feature type="region of interest" description="Disordered" evidence="4">
    <location>
        <begin position="494"/>
        <end position="514"/>
    </location>
</feature>
<gene>
    <name evidence="7" type="ORF">VBRA1451_LOCUS15953</name>
</gene>
<proteinExistence type="inferred from homology"/>
<evidence type="ECO:0000259" key="5">
    <source>
        <dbReference type="Pfam" id="PF13191"/>
    </source>
</evidence>
<dbReference type="InterPro" id="IPR027417">
    <property type="entry name" value="P-loop_NTPase"/>
</dbReference>
<evidence type="ECO:0000313" key="7">
    <source>
        <dbReference type="EMBL" id="CAD9060883.1"/>
    </source>
</evidence>
<dbReference type="PANTHER" id="PTHR12705">
    <property type="entry name" value="ORIGIN RECOGNITION COMPLEX SUBUNIT 5"/>
    <property type="match status" value="1"/>
</dbReference>
<evidence type="ECO:0000259" key="6">
    <source>
        <dbReference type="Pfam" id="PF14630"/>
    </source>
</evidence>
<dbReference type="SUPFAM" id="SSF52540">
    <property type="entry name" value="P-loop containing nucleoside triphosphate hydrolases"/>
    <property type="match status" value="1"/>
</dbReference>
<dbReference type="Pfam" id="PF13191">
    <property type="entry name" value="AAA_16"/>
    <property type="match status" value="1"/>
</dbReference>
<dbReference type="GO" id="GO:0003688">
    <property type="term" value="F:DNA replication origin binding"/>
    <property type="evidence" value="ECO:0007669"/>
    <property type="project" value="TreeGrafter"/>
</dbReference>
<dbReference type="GO" id="GO:0006270">
    <property type="term" value="P:DNA replication initiation"/>
    <property type="evidence" value="ECO:0007669"/>
    <property type="project" value="TreeGrafter"/>
</dbReference>
<keyword evidence="2" id="KW-0547">Nucleotide-binding</keyword>
<dbReference type="InterPro" id="IPR047088">
    <property type="entry name" value="ORC5_C"/>
</dbReference>
<evidence type="ECO:0000256" key="3">
    <source>
        <dbReference type="ARBA" id="ARBA00022840"/>
    </source>
</evidence>
<name>A0A7S1K1S9_9ALVE</name>
<accession>A0A7S1K1S9</accession>
<evidence type="ECO:0000256" key="4">
    <source>
        <dbReference type="SAM" id="MobiDB-lite"/>
    </source>
</evidence>
<sequence length="661" mass="74951">MERPAKQRKTRSSSSGRRGRRASVSPSTRDHSGHDEHEMQAATGQQDHGGSMNVVDDGAFEQVYGEVRECFETDRMCRAFCKTVIQMGFVRGERLGKICHLIETNSGCFQVVGASGSGKSSHVRALLRNLAPWPVVYVDLGRCGDSPKATRLKLLTGLQRYLSRNNPMRKRKITSASTHHRKFPKTFSSLLSSLYAEKAKRAILVFDGAHVLPSHDYQLWWTLRQQHRLYHSPKCVAVFVSKRPLDVPREMEGDHPMPLVEFTPYTTDEYRSILRSSYDRIGVAAIRQSGYWGLQQQQQQREGGGVDASAEVVVDMEIDDGGDKVDVDMMDAETHGAAAAAASSASANDIGQWLHTHRGVLLRWWNRFIDVVLNVESSSMGSDFKQMQDIARILWPRYIAKFLIDKRVSDAGVSTVAMTKQLRDDLAKIRYHLHMPDAYFRSHPPAALAHLTTDTPHTTSSITLKKWSLLPVASKLLLVSSFVAGYNTPTNDWRLMRPDSAGTSRGREQNQKHRRQIKAQKQLMDEMDTQEHLYTRAPQLFDVPRLLAIAEAIRTGVLDKKDNLERHMTLHQHVVQLVRLGWLVLCKDRDGVPDELGGRRQRCQYRTPRSAASAHSNRDLGRQLLDNKAKMLTNVRYTQALELARDLNIRLCEINYIKKRD</sequence>
<comment type="similarity">
    <text evidence="1">Belongs to the ORC5 family.</text>
</comment>
<feature type="region of interest" description="Disordered" evidence="4">
    <location>
        <begin position="1"/>
        <end position="54"/>
    </location>
</feature>
<protein>
    <submittedName>
        <fullName evidence="7">Uncharacterized protein</fullName>
    </submittedName>
</protein>
<dbReference type="Pfam" id="PF14630">
    <property type="entry name" value="ORC5_C"/>
    <property type="match status" value="1"/>
</dbReference>
<dbReference type="Gene3D" id="3.40.50.300">
    <property type="entry name" value="P-loop containing nucleotide triphosphate hydrolases"/>
    <property type="match status" value="1"/>
</dbReference>
<feature type="compositionally biased region" description="Basic and acidic residues" evidence="4">
    <location>
        <begin position="28"/>
        <end position="39"/>
    </location>
</feature>
<dbReference type="InterPro" id="IPR020796">
    <property type="entry name" value="ORC5"/>
</dbReference>
<dbReference type="PANTHER" id="PTHR12705:SF0">
    <property type="entry name" value="ORIGIN RECOGNITION COMPLEX SUBUNIT 5"/>
    <property type="match status" value="1"/>
</dbReference>
<keyword evidence="3" id="KW-0067">ATP-binding</keyword>
<evidence type="ECO:0000256" key="2">
    <source>
        <dbReference type="ARBA" id="ARBA00022741"/>
    </source>
</evidence>
<dbReference type="GO" id="GO:0005664">
    <property type="term" value="C:nuclear origin of replication recognition complex"/>
    <property type="evidence" value="ECO:0007669"/>
    <property type="project" value="TreeGrafter"/>
</dbReference>
<organism evidence="7">
    <name type="scientific">Vitrella brassicaformis</name>
    <dbReference type="NCBI Taxonomy" id="1169539"/>
    <lineage>
        <taxon>Eukaryota</taxon>
        <taxon>Sar</taxon>
        <taxon>Alveolata</taxon>
        <taxon>Colpodellida</taxon>
        <taxon>Vitrellaceae</taxon>
        <taxon>Vitrella</taxon>
    </lineage>
</organism>
<dbReference type="AlphaFoldDB" id="A0A7S1K1S9"/>